<comment type="similarity">
    <text evidence="2 10">Belongs to the ARV1 family.</text>
</comment>
<keyword evidence="7 10" id="KW-0445">Lipid transport</keyword>
<feature type="compositionally biased region" description="Polar residues" evidence="11">
    <location>
        <begin position="120"/>
        <end position="161"/>
    </location>
</feature>
<feature type="compositionally biased region" description="Polar residues" evidence="11">
    <location>
        <begin position="41"/>
        <end position="54"/>
    </location>
</feature>
<keyword evidence="9" id="KW-0472">Membrane</keyword>
<evidence type="ECO:0000256" key="7">
    <source>
        <dbReference type="ARBA" id="ARBA00023055"/>
    </source>
</evidence>
<sequence length="969" mass="104759">MAPPPVRSTSTQNAGSMSSTALMPAGVDGESRPRNRRGPSANDTSSNPLASRSSPRLGPAPNAPSRGMSPLPAARLSTTKLADSGRSSPVTSSFSKGLLDGQWAPSWASVQELASSILTGGESGYNSEASQPNSRSASKSRQKSVWNTLGTNGSRNASRNLPDSWGPAPPTKLGRPKADDIAAGSLAEREAALKARKTASVLESYEGVNGGLDVAGKFKRRNSDENLAGTQSEPVVEDQLVYLHHVLPTDTYAGLILRYRCQDHAFRKTNGLWSRDNIQVRKHLMIPVDAYHLATTPLPESSIQSGMADSWPNEQHPLHEDSSNPQNTKSQSLPEEEQPWTHVRWVKIDGVDNAVEIVRVPRQAVGFFPPRRKKSIRTVSAFSSPRQSLDLSRGVTGGSSEPAVDSPGNWSSSRRQSSISGARRPTVGSWEASSSTGRSRGNSLVSPSDGAPAWMRRPGGVGTMGRSTRAPGPAKDSLNTWVNKRLPKGFNIDSMPSMSVMGSESAHWGFNNTKPDEATGIVESPFEDGRDANAMASKQGMGLEQAAATVETWLRGAWAKRPATPRLSSTRRPAEDLDLIELTDTNSDDGGPRTPLRMPESNLQSSGYFGTSARSDGEGTVRGRTTSSAVKGVAGAATTSRMNRLRQWVFFMPICIECRHPVKTLWTQYSGAGDPSSGHNIRLTVCKNCGRFCDKYVEHDFVVLFIDLVLIKPQVYRHLLHNTLMREGDQFDPSIVRLGTLLLLFDVYLTWARIERQTVPGAEGSTGGGAGDELQHQIVGSNLGSLAQQPIVFQYMFFRMRHPSLIRTRQTYQSNISTLVILCTCSTLAFQLSIRFLTSSPLSPLNQLGLLRTYTRPNSVSTALLVSSSTKLFPILMVIWDYDVPAAARSLGWAVVLNNVEALKILLDCGYPVALVLAAAGAVARWIVGRAILWVVGLEGVDSVSESAVAADGRAIMEVVKEWAGRLAL</sequence>
<evidence type="ECO:0000256" key="5">
    <source>
        <dbReference type="ARBA" id="ARBA00022824"/>
    </source>
</evidence>
<keyword evidence="13" id="KW-1185">Reference proteome</keyword>
<dbReference type="Gene3D" id="3.10.350.10">
    <property type="entry name" value="LysM domain"/>
    <property type="match status" value="1"/>
</dbReference>
<evidence type="ECO:0000256" key="11">
    <source>
        <dbReference type="SAM" id="MobiDB-lite"/>
    </source>
</evidence>
<evidence type="ECO:0000313" key="13">
    <source>
        <dbReference type="Proteomes" id="UP001391051"/>
    </source>
</evidence>
<feature type="compositionally biased region" description="Polar residues" evidence="11">
    <location>
        <begin position="76"/>
        <end position="95"/>
    </location>
</feature>
<dbReference type="Proteomes" id="UP001391051">
    <property type="component" value="Unassembled WGS sequence"/>
</dbReference>
<feature type="compositionally biased region" description="Low complexity" evidence="11">
    <location>
        <begin position="411"/>
        <end position="424"/>
    </location>
</feature>
<feature type="compositionally biased region" description="Polar residues" evidence="11">
    <location>
        <begin position="7"/>
        <end position="21"/>
    </location>
</feature>
<evidence type="ECO:0000256" key="10">
    <source>
        <dbReference type="RuleBase" id="RU368065"/>
    </source>
</evidence>
<feature type="compositionally biased region" description="Polar residues" evidence="11">
    <location>
        <begin position="378"/>
        <end position="390"/>
    </location>
</feature>
<evidence type="ECO:0000256" key="6">
    <source>
        <dbReference type="ARBA" id="ARBA00022989"/>
    </source>
</evidence>
<evidence type="ECO:0000256" key="3">
    <source>
        <dbReference type="ARBA" id="ARBA00022448"/>
    </source>
</evidence>
<comment type="function">
    <text evidence="10">Regulates also the sphingolipid metabolism.</text>
</comment>
<dbReference type="InterPro" id="IPR007290">
    <property type="entry name" value="Arv1"/>
</dbReference>
<keyword evidence="8 10" id="KW-0443">Lipid metabolism</keyword>
<feature type="compositionally biased region" description="Polar residues" evidence="11">
    <location>
        <begin position="601"/>
        <end position="614"/>
    </location>
</feature>
<evidence type="ECO:0000256" key="8">
    <source>
        <dbReference type="ARBA" id="ARBA00023098"/>
    </source>
</evidence>
<evidence type="ECO:0000256" key="9">
    <source>
        <dbReference type="ARBA" id="ARBA00023136"/>
    </source>
</evidence>
<keyword evidence="6" id="KW-1133">Transmembrane helix</keyword>
<feature type="region of interest" description="Disordered" evidence="11">
    <location>
        <begin position="582"/>
        <end position="626"/>
    </location>
</feature>
<feature type="region of interest" description="Disordered" evidence="11">
    <location>
        <begin position="378"/>
        <end position="478"/>
    </location>
</feature>
<protein>
    <recommendedName>
        <fullName evidence="10">Protein ARV</fullName>
    </recommendedName>
</protein>
<comment type="function">
    <text evidence="10">Mediator of sterol homeostasis involved in sterol uptake, trafficking and distribution into membranes.</text>
</comment>
<name>A0ABR1QJE1_9PEZI</name>
<reference evidence="12 13" key="1">
    <citation type="submission" date="2023-01" db="EMBL/GenBank/DDBJ databases">
        <title>Analysis of 21 Apiospora genomes using comparative genomics revels a genus with tremendous synthesis potential of carbohydrate active enzymes and secondary metabolites.</title>
        <authorList>
            <person name="Sorensen T."/>
        </authorList>
    </citation>
    <scope>NUCLEOTIDE SEQUENCE [LARGE SCALE GENOMIC DNA]</scope>
    <source>
        <strain evidence="12 13">CBS 24483</strain>
    </source>
</reference>
<evidence type="ECO:0000256" key="2">
    <source>
        <dbReference type="ARBA" id="ARBA00009187"/>
    </source>
</evidence>
<feature type="compositionally biased region" description="Polar residues" evidence="11">
    <location>
        <begin position="431"/>
        <end position="446"/>
    </location>
</feature>
<evidence type="ECO:0000256" key="1">
    <source>
        <dbReference type="ARBA" id="ARBA00004477"/>
    </source>
</evidence>
<dbReference type="Pfam" id="PF04161">
    <property type="entry name" value="Arv1"/>
    <property type="match status" value="1"/>
</dbReference>
<feature type="compositionally biased region" description="Polar residues" evidence="11">
    <location>
        <begin position="323"/>
        <end position="333"/>
    </location>
</feature>
<dbReference type="PANTHER" id="PTHR14467:SF0">
    <property type="entry name" value="PROTEIN ARV1"/>
    <property type="match status" value="1"/>
</dbReference>
<keyword evidence="10" id="KW-0746">Sphingolipid metabolism</keyword>
<gene>
    <name evidence="12" type="ORF">PG986_006074</name>
</gene>
<feature type="region of interest" description="Disordered" evidence="11">
    <location>
        <begin position="1"/>
        <end position="98"/>
    </location>
</feature>
<comment type="caution">
    <text evidence="12">The sequence shown here is derived from an EMBL/GenBank/DDBJ whole genome shotgun (WGS) entry which is preliminary data.</text>
</comment>
<dbReference type="RefSeq" id="XP_066702158.1">
    <property type="nucleotide sequence ID" value="XM_066842296.1"/>
</dbReference>
<dbReference type="InterPro" id="IPR036779">
    <property type="entry name" value="LysM_dom_sf"/>
</dbReference>
<dbReference type="PANTHER" id="PTHR14467">
    <property type="entry name" value="ARV1"/>
    <property type="match status" value="1"/>
</dbReference>
<feature type="region of interest" description="Disordered" evidence="11">
    <location>
        <begin position="301"/>
        <end position="338"/>
    </location>
</feature>
<keyword evidence="5 10" id="KW-0256">Endoplasmic reticulum</keyword>
<keyword evidence="10" id="KW-0333">Golgi apparatus</keyword>
<proteinExistence type="inferred from homology"/>
<comment type="subcellular location">
    <subcellularLocation>
        <location evidence="1 10">Endoplasmic reticulum membrane</location>
        <topology evidence="1 10">Multi-pass membrane protein</topology>
    </subcellularLocation>
    <subcellularLocation>
        <location evidence="10">Golgi apparatus membrane</location>
        <topology evidence="10">Multi-pass membrane protein</topology>
    </subcellularLocation>
</comment>
<evidence type="ECO:0000256" key="4">
    <source>
        <dbReference type="ARBA" id="ARBA00022692"/>
    </source>
</evidence>
<dbReference type="EMBL" id="JAQQWE010000004">
    <property type="protein sequence ID" value="KAK7956852.1"/>
    <property type="molecule type" value="Genomic_DNA"/>
</dbReference>
<evidence type="ECO:0000313" key="12">
    <source>
        <dbReference type="EMBL" id="KAK7956852.1"/>
    </source>
</evidence>
<dbReference type="GeneID" id="92075358"/>
<accession>A0ABR1QJE1</accession>
<keyword evidence="4" id="KW-0812">Transmembrane</keyword>
<feature type="region of interest" description="Disordered" evidence="11">
    <location>
        <begin position="120"/>
        <end position="178"/>
    </location>
</feature>
<keyword evidence="3 10" id="KW-0813">Transport</keyword>
<organism evidence="12 13">
    <name type="scientific">Apiospora aurea</name>
    <dbReference type="NCBI Taxonomy" id="335848"/>
    <lineage>
        <taxon>Eukaryota</taxon>
        <taxon>Fungi</taxon>
        <taxon>Dikarya</taxon>
        <taxon>Ascomycota</taxon>
        <taxon>Pezizomycotina</taxon>
        <taxon>Sordariomycetes</taxon>
        <taxon>Xylariomycetidae</taxon>
        <taxon>Amphisphaeriales</taxon>
        <taxon>Apiosporaceae</taxon>
        <taxon>Apiospora</taxon>
    </lineage>
</organism>